<dbReference type="EMBL" id="VSWD01000003">
    <property type="protein sequence ID" value="KAK3105899.1"/>
    <property type="molecule type" value="Genomic_DNA"/>
</dbReference>
<keyword evidence="1" id="KW-0863">Zinc-finger</keyword>
<dbReference type="AlphaFoldDB" id="A0AA88YIQ5"/>
<evidence type="ECO:0000256" key="1">
    <source>
        <dbReference type="PROSITE-ProRule" id="PRU00047"/>
    </source>
</evidence>
<comment type="caution">
    <text evidence="4">The sequence shown here is derived from an EMBL/GenBank/DDBJ whole genome shotgun (WGS) entry which is preliminary data.</text>
</comment>
<evidence type="ECO:0000256" key="2">
    <source>
        <dbReference type="SAM" id="MobiDB-lite"/>
    </source>
</evidence>
<feature type="compositionally biased region" description="Polar residues" evidence="2">
    <location>
        <begin position="259"/>
        <end position="286"/>
    </location>
</feature>
<feature type="compositionally biased region" description="Polar residues" evidence="2">
    <location>
        <begin position="311"/>
        <end position="340"/>
    </location>
</feature>
<evidence type="ECO:0000313" key="5">
    <source>
        <dbReference type="Proteomes" id="UP001186944"/>
    </source>
</evidence>
<protein>
    <recommendedName>
        <fullName evidence="3">CCHC-type domain-containing protein</fullName>
    </recommendedName>
</protein>
<dbReference type="InterPro" id="IPR001878">
    <property type="entry name" value="Znf_CCHC"/>
</dbReference>
<name>A0AA88YIQ5_PINIB</name>
<keyword evidence="1" id="KW-0862">Zinc</keyword>
<feature type="compositionally biased region" description="Acidic residues" evidence="2">
    <location>
        <begin position="243"/>
        <end position="258"/>
    </location>
</feature>
<dbReference type="Gene3D" id="4.10.60.10">
    <property type="entry name" value="Zinc finger, CCHC-type"/>
    <property type="match status" value="1"/>
</dbReference>
<reference evidence="4" key="1">
    <citation type="submission" date="2019-08" db="EMBL/GenBank/DDBJ databases">
        <title>The improved chromosome-level genome for the pearl oyster Pinctada fucata martensii using PacBio sequencing and Hi-C.</title>
        <authorList>
            <person name="Zheng Z."/>
        </authorList>
    </citation>
    <scope>NUCLEOTIDE SEQUENCE</scope>
    <source>
        <strain evidence="4">ZZ-2019</strain>
        <tissue evidence="4">Adductor muscle</tissue>
    </source>
</reference>
<organism evidence="4 5">
    <name type="scientific">Pinctada imbricata</name>
    <name type="common">Atlantic pearl-oyster</name>
    <name type="synonym">Pinctada martensii</name>
    <dbReference type="NCBI Taxonomy" id="66713"/>
    <lineage>
        <taxon>Eukaryota</taxon>
        <taxon>Metazoa</taxon>
        <taxon>Spiralia</taxon>
        <taxon>Lophotrochozoa</taxon>
        <taxon>Mollusca</taxon>
        <taxon>Bivalvia</taxon>
        <taxon>Autobranchia</taxon>
        <taxon>Pteriomorphia</taxon>
        <taxon>Pterioida</taxon>
        <taxon>Pterioidea</taxon>
        <taxon>Pteriidae</taxon>
        <taxon>Pinctada</taxon>
    </lineage>
</organism>
<feature type="compositionally biased region" description="Basic and acidic residues" evidence="2">
    <location>
        <begin position="348"/>
        <end position="362"/>
    </location>
</feature>
<sequence>MAAAHMSYVDAVVSDSNTSSRTTAKPVFIKEIDFFGVKSPPKHLWLDHTELYKAISVSAPPEHIAGLQRVRGLWRIYFDNYETRAHFLSSDFVLREKTIPVYHMNPGTIHTDEDGNPTIRVRVKNVPLSADDGQIKRALEQHNCEIISMFREKLRIDGRLTNCETGDRIVIIGEIDRPLPTTMTIGRYSAIVLHKGQPNDKLKCNKCLQKGHTTKECPNEVICRSCNKPGHIMAECPEVLHEDSEENADDSAEEEEENVTTLHEVSHKTPSLSSLNTKTVSKSSVNKHQKDAMKSRNKSTTGGTSGKIDNFVTTQPRQSQQKNTPTPSRKSTTLSHNFRSPPTPVNEMEARVRNSKKTKEGP</sequence>
<dbReference type="GO" id="GO:0003676">
    <property type="term" value="F:nucleic acid binding"/>
    <property type="evidence" value="ECO:0007669"/>
    <property type="project" value="InterPro"/>
</dbReference>
<feature type="region of interest" description="Disordered" evidence="2">
    <location>
        <begin position="241"/>
        <end position="362"/>
    </location>
</feature>
<evidence type="ECO:0000259" key="3">
    <source>
        <dbReference type="PROSITE" id="PS50158"/>
    </source>
</evidence>
<keyword evidence="1" id="KW-0479">Metal-binding</keyword>
<dbReference type="SUPFAM" id="SSF57756">
    <property type="entry name" value="Retrovirus zinc finger-like domains"/>
    <property type="match status" value="1"/>
</dbReference>
<dbReference type="InterPro" id="IPR036875">
    <property type="entry name" value="Znf_CCHC_sf"/>
</dbReference>
<dbReference type="GO" id="GO:0008270">
    <property type="term" value="F:zinc ion binding"/>
    <property type="evidence" value="ECO:0007669"/>
    <property type="project" value="UniProtKB-KW"/>
</dbReference>
<accession>A0AA88YIQ5</accession>
<keyword evidence="5" id="KW-1185">Reference proteome</keyword>
<feature type="domain" description="CCHC-type" evidence="3">
    <location>
        <begin position="203"/>
        <end position="219"/>
    </location>
</feature>
<dbReference type="Pfam" id="PF00098">
    <property type="entry name" value="zf-CCHC"/>
    <property type="match status" value="1"/>
</dbReference>
<proteinExistence type="predicted"/>
<dbReference type="PROSITE" id="PS50158">
    <property type="entry name" value="ZF_CCHC"/>
    <property type="match status" value="2"/>
</dbReference>
<feature type="domain" description="CCHC-type" evidence="3">
    <location>
        <begin position="223"/>
        <end position="238"/>
    </location>
</feature>
<dbReference type="Proteomes" id="UP001186944">
    <property type="component" value="Unassembled WGS sequence"/>
</dbReference>
<dbReference type="SMART" id="SM00343">
    <property type="entry name" value="ZnF_C2HC"/>
    <property type="match status" value="2"/>
</dbReference>
<gene>
    <name evidence="4" type="ORF">FSP39_008110</name>
</gene>
<evidence type="ECO:0000313" key="4">
    <source>
        <dbReference type="EMBL" id="KAK3105899.1"/>
    </source>
</evidence>